<dbReference type="InterPro" id="IPR036390">
    <property type="entry name" value="WH_DNA-bd_sf"/>
</dbReference>
<evidence type="ECO:0000313" key="6">
    <source>
        <dbReference type="Proteomes" id="UP001652504"/>
    </source>
</evidence>
<keyword evidence="3" id="KW-0804">Transcription</keyword>
<keyword evidence="1" id="KW-0805">Transcription regulation</keyword>
<dbReference type="SMART" id="SM00347">
    <property type="entry name" value="HTH_MARR"/>
    <property type="match status" value="1"/>
</dbReference>
<keyword evidence="2" id="KW-0238">DNA-binding</keyword>
<evidence type="ECO:0000256" key="2">
    <source>
        <dbReference type="ARBA" id="ARBA00023125"/>
    </source>
</evidence>
<dbReference type="PANTHER" id="PTHR42756">
    <property type="entry name" value="TRANSCRIPTIONAL REGULATOR, MARR"/>
    <property type="match status" value="1"/>
</dbReference>
<gene>
    <name evidence="5" type="ORF">OE749_16635</name>
</gene>
<keyword evidence="6" id="KW-1185">Reference proteome</keyword>
<evidence type="ECO:0000259" key="4">
    <source>
        <dbReference type="PROSITE" id="PS50995"/>
    </source>
</evidence>
<dbReference type="Gene3D" id="1.10.10.10">
    <property type="entry name" value="Winged helix-like DNA-binding domain superfamily/Winged helix DNA-binding domain"/>
    <property type="match status" value="1"/>
</dbReference>
<dbReference type="Proteomes" id="UP001652504">
    <property type="component" value="Unassembled WGS sequence"/>
</dbReference>
<dbReference type="PROSITE" id="PS50995">
    <property type="entry name" value="HTH_MARR_2"/>
    <property type="match status" value="1"/>
</dbReference>
<proteinExistence type="predicted"/>
<reference evidence="5 6" key="1">
    <citation type="submission" date="2022-10" db="EMBL/GenBank/DDBJ databases">
        <title>Aestuariibacter sp. AA17 isolated from Montipora capitata coral fragment.</title>
        <authorList>
            <person name="Emsley S.A."/>
            <person name="Pfannmuller K.M."/>
            <person name="Loughran R.M."/>
            <person name="Shlafstein M."/>
            <person name="Papke E."/>
            <person name="Saw J.H."/>
            <person name="Ushijima B."/>
            <person name="Videau P."/>
        </authorList>
    </citation>
    <scope>NUCLEOTIDE SEQUENCE [LARGE SCALE GENOMIC DNA]</scope>
    <source>
        <strain evidence="5 6">AA17</strain>
    </source>
</reference>
<organism evidence="5 6">
    <name type="scientific">Fluctibacter corallii</name>
    <dbReference type="NCBI Taxonomy" id="2984329"/>
    <lineage>
        <taxon>Bacteria</taxon>
        <taxon>Pseudomonadati</taxon>
        <taxon>Pseudomonadota</taxon>
        <taxon>Gammaproteobacteria</taxon>
        <taxon>Alteromonadales</taxon>
        <taxon>Alteromonadaceae</taxon>
        <taxon>Fluctibacter</taxon>
    </lineage>
</organism>
<dbReference type="Pfam" id="PF12802">
    <property type="entry name" value="MarR_2"/>
    <property type="match status" value="1"/>
</dbReference>
<dbReference type="SUPFAM" id="SSF46785">
    <property type="entry name" value="Winged helix' DNA-binding domain"/>
    <property type="match status" value="1"/>
</dbReference>
<name>A0ABT3ACE4_9ALTE</name>
<protein>
    <submittedName>
        <fullName evidence="5">MarR family winged helix-turn-helix transcriptional regulator</fullName>
    </submittedName>
</protein>
<feature type="domain" description="HTH marR-type" evidence="4">
    <location>
        <begin position="1"/>
        <end position="144"/>
    </location>
</feature>
<evidence type="ECO:0000256" key="1">
    <source>
        <dbReference type="ARBA" id="ARBA00023015"/>
    </source>
</evidence>
<accession>A0ABT3ACE4</accession>
<dbReference type="PANTHER" id="PTHR42756:SF1">
    <property type="entry name" value="TRANSCRIPTIONAL REPRESSOR OF EMRAB OPERON"/>
    <property type="match status" value="1"/>
</dbReference>
<comment type="caution">
    <text evidence="5">The sequence shown here is derived from an EMBL/GenBank/DDBJ whole genome shotgun (WGS) entry which is preliminary data.</text>
</comment>
<dbReference type="InterPro" id="IPR036388">
    <property type="entry name" value="WH-like_DNA-bd_sf"/>
</dbReference>
<dbReference type="EMBL" id="JAOWKX010000010">
    <property type="protein sequence ID" value="MCV2886323.1"/>
    <property type="molecule type" value="Genomic_DNA"/>
</dbReference>
<evidence type="ECO:0000313" key="5">
    <source>
        <dbReference type="EMBL" id="MCV2886323.1"/>
    </source>
</evidence>
<evidence type="ECO:0000256" key="3">
    <source>
        <dbReference type="ARBA" id="ARBA00023163"/>
    </source>
</evidence>
<dbReference type="InterPro" id="IPR000835">
    <property type="entry name" value="HTH_MarR-typ"/>
</dbReference>
<sequence length="146" mass="16559">MKEFTDIINDVASRCVAVRTLSTARSITRHYDNALRPVGLTITQFTLLVTIAKVAPESISQIAELLFMERTSVSRNLSLLEKQGLIQRGHAKEARKRPVALTPQGQNTLREAYQCWESAQSQLENEFNRDELQNTMLSLRALRNIC</sequence>